<dbReference type="EMBL" id="JAHGAW010000008">
    <property type="protein sequence ID" value="MBT2188013.1"/>
    <property type="molecule type" value="Genomic_DNA"/>
</dbReference>
<dbReference type="Pfam" id="PF03717">
    <property type="entry name" value="PBP_dimer"/>
    <property type="match status" value="1"/>
</dbReference>
<gene>
    <name evidence="7" type="ORF">KK488_13745</name>
</gene>
<dbReference type="GO" id="GO:0005886">
    <property type="term" value="C:plasma membrane"/>
    <property type="evidence" value="ECO:0007669"/>
    <property type="project" value="TreeGrafter"/>
</dbReference>
<accession>A0A9X1DEE8</accession>
<dbReference type="InterPro" id="IPR050515">
    <property type="entry name" value="Beta-lactam/transpept"/>
</dbReference>
<dbReference type="InterPro" id="IPR005311">
    <property type="entry name" value="PBP_dimer"/>
</dbReference>
<evidence type="ECO:0000259" key="6">
    <source>
        <dbReference type="Pfam" id="PF03717"/>
    </source>
</evidence>
<dbReference type="InterPro" id="IPR001460">
    <property type="entry name" value="PCN-bd_Tpept"/>
</dbReference>
<protein>
    <submittedName>
        <fullName evidence="7">Penicillin-binding protein 2</fullName>
    </submittedName>
</protein>
<proteinExistence type="predicted"/>
<dbReference type="GO" id="GO:0008658">
    <property type="term" value="F:penicillin binding"/>
    <property type="evidence" value="ECO:0007669"/>
    <property type="project" value="InterPro"/>
</dbReference>
<dbReference type="Proteomes" id="UP001138757">
    <property type="component" value="Unassembled WGS sequence"/>
</dbReference>
<evidence type="ECO:0000313" key="8">
    <source>
        <dbReference type="Proteomes" id="UP001138757"/>
    </source>
</evidence>
<keyword evidence="4" id="KW-0812">Transmembrane</keyword>
<dbReference type="Pfam" id="PF00905">
    <property type="entry name" value="Transpeptidase"/>
    <property type="match status" value="1"/>
</dbReference>
<dbReference type="Gene3D" id="3.90.1310.10">
    <property type="entry name" value="Penicillin-binding protein 2a (Domain 2)"/>
    <property type="match status" value="1"/>
</dbReference>
<keyword evidence="2" id="KW-0378">Hydrolase</keyword>
<dbReference type="GO" id="GO:0071555">
    <property type="term" value="P:cell wall organization"/>
    <property type="evidence" value="ECO:0007669"/>
    <property type="project" value="TreeGrafter"/>
</dbReference>
<dbReference type="Gene3D" id="3.30.450.330">
    <property type="match status" value="1"/>
</dbReference>
<feature type="transmembrane region" description="Helical" evidence="4">
    <location>
        <begin position="20"/>
        <end position="48"/>
    </location>
</feature>
<keyword evidence="2" id="KW-0121">Carboxypeptidase</keyword>
<evidence type="ECO:0000256" key="1">
    <source>
        <dbReference type="ARBA" id="ARBA00004370"/>
    </source>
</evidence>
<dbReference type="GO" id="GO:0004180">
    <property type="term" value="F:carboxypeptidase activity"/>
    <property type="evidence" value="ECO:0007669"/>
    <property type="project" value="UniProtKB-KW"/>
</dbReference>
<evidence type="ECO:0000256" key="4">
    <source>
        <dbReference type="SAM" id="Phobius"/>
    </source>
</evidence>
<reference evidence="7" key="1">
    <citation type="submission" date="2021-05" db="EMBL/GenBank/DDBJ databases">
        <title>Genome of Sphingobium sp. strain.</title>
        <authorList>
            <person name="Fan R."/>
        </authorList>
    </citation>
    <scope>NUCLEOTIDE SEQUENCE</scope>
    <source>
        <strain evidence="7">H33</strain>
    </source>
</reference>
<dbReference type="PANTHER" id="PTHR30627">
    <property type="entry name" value="PEPTIDOGLYCAN D,D-TRANSPEPTIDASE"/>
    <property type="match status" value="1"/>
</dbReference>
<evidence type="ECO:0000256" key="2">
    <source>
        <dbReference type="ARBA" id="ARBA00022645"/>
    </source>
</evidence>
<name>A0A9X1DEE8_9SPHN</name>
<feature type="domain" description="Penicillin-binding protein transpeptidase" evidence="5">
    <location>
        <begin position="233"/>
        <end position="534"/>
    </location>
</feature>
<dbReference type="Gene3D" id="3.40.710.10">
    <property type="entry name" value="DD-peptidase/beta-lactamase superfamily"/>
    <property type="match status" value="1"/>
</dbReference>
<comment type="caution">
    <text evidence="7">The sequence shown here is derived from an EMBL/GenBank/DDBJ whole genome shotgun (WGS) entry which is preliminary data.</text>
</comment>
<comment type="subcellular location">
    <subcellularLocation>
        <location evidence="1">Membrane</location>
    </subcellularLocation>
</comment>
<organism evidence="7 8">
    <name type="scientific">Sphingobium nicotianae</name>
    <dbReference type="NCBI Taxonomy" id="2782607"/>
    <lineage>
        <taxon>Bacteria</taxon>
        <taxon>Pseudomonadati</taxon>
        <taxon>Pseudomonadota</taxon>
        <taxon>Alphaproteobacteria</taxon>
        <taxon>Sphingomonadales</taxon>
        <taxon>Sphingomonadaceae</taxon>
        <taxon>Sphingobium</taxon>
    </lineage>
</organism>
<dbReference type="InterPro" id="IPR036138">
    <property type="entry name" value="PBP_dimer_sf"/>
</dbReference>
<evidence type="ECO:0000313" key="7">
    <source>
        <dbReference type="EMBL" id="MBT2188013.1"/>
    </source>
</evidence>
<dbReference type="RefSeq" id="WP_214624253.1">
    <property type="nucleotide sequence ID" value="NZ_JAHGAW010000008.1"/>
</dbReference>
<dbReference type="PANTHER" id="PTHR30627:SF1">
    <property type="entry name" value="PEPTIDOGLYCAN D,D-TRANSPEPTIDASE FTSI"/>
    <property type="match status" value="1"/>
</dbReference>
<keyword evidence="3 4" id="KW-0472">Membrane</keyword>
<feature type="domain" description="Penicillin-binding protein dimerisation" evidence="6">
    <location>
        <begin position="67"/>
        <end position="178"/>
    </location>
</feature>
<dbReference type="SUPFAM" id="SSF56519">
    <property type="entry name" value="Penicillin binding protein dimerisation domain"/>
    <property type="match status" value="1"/>
</dbReference>
<sequence length="585" mass="63885">MATIIARPEPRQDSREQVDLVVVAHGRIMLVLIIFVAITTVMAARMVWMGVAAGAQAERSISPLPVPQRADIVDRNGVPLARNIDGYAIAVRRDRVLGDPRVLAVKLHDIFPDQSVGYFYKQLTSGGNWNYLRQRALPREVAAVNALGEVGIEFPREPERLYPQRTLAAHIIGFTNREGHGGMGVEAAFDERLLDPRLRGQPLELALDARVQAALEDELSQGVTEQSAKGAAGVVLDATNGEVVAMASLPTFNPNRLAPLQLPPPVMGRDGKLRPAIIDCDMSPRCNRVVQANYELGSAFKPLSIGAAMDAGVVTDLSKTYDATKPLQIAGFTIHDDHPLGRWINVPETLVHSSNIATARIADEMGLTTLPKVYRALGFDQRLDFELKERAKPLWPREWSRLANMTTAYGHGIAVTPLHLASAYAALVNGGVWHPVTVLKRKPGEQLASRRVFTEATSARMRQLLRMIVLSGTGRSADAPAYRVGGKTGTAEKPTRGGYAHRSLITTFASAFPMDNPRYVVLIMMDEPQGSARAPGVRTAAYTVAPVVSRFITRVAPLLNVFPEQNRDIDTTALMPLLHEQAKDE</sequence>
<keyword evidence="2" id="KW-0645">Protease</keyword>
<keyword evidence="4" id="KW-1133">Transmembrane helix</keyword>
<keyword evidence="8" id="KW-1185">Reference proteome</keyword>
<dbReference type="InterPro" id="IPR012338">
    <property type="entry name" value="Beta-lactam/transpept-like"/>
</dbReference>
<evidence type="ECO:0000256" key="3">
    <source>
        <dbReference type="ARBA" id="ARBA00023136"/>
    </source>
</evidence>
<dbReference type="SUPFAM" id="SSF56601">
    <property type="entry name" value="beta-lactamase/transpeptidase-like"/>
    <property type="match status" value="1"/>
</dbReference>
<dbReference type="AlphaFoldDB" id="A0A9X1DEE8"/>
<evidence type="ECO:0000259" key="5">
    <source>
        <dbReference type="Pfam" id="PF00905"/>
    </source>
</evidence>